<proteinExistence type="inferred from homology"/>
<evidence type="ECO:0000256" key="2">
    <source>
        <dbReference type="SAM" id="SignalP"/>
    </source>
</evidence>
<reference evidence="3 4" key="1">
    <citation type="journal article" date="2015" name="Antonie Van Leeuwenhoek">
        <title>Lampropedia puyangensis sp. nov., isolated from symptomatic bark of Populus ? euramericana canker and emended description of Lampropedia hyalina (Ehrenberg 1832) Lee et al. 2004.</title>
        <authorList>
            <person name="Li Y."/>
            <person name="Wang T."/>
            <person name="Piao C.G."/>
            <person name="Wang L.F."/>
            <person name="Tian G.Z."/>
            <person name="Zhu T.H."/>
            <person name="Guo M.W."/>
        </authorList>
    </citation>
    <scope>NUCLEOTIDE SEQUENCE [LARGE SCALE GENOMIC DNA]</scope>
    <source>
        <strain evidence="3 4">2-bin</strain>
    </source>
</reference>
<sequence>MRKLSLIAASLFSMALLSPALAQESWPNKPIKLVVPYPPGGNVDVAARIIGDKLQERLKQPFIVDNRPGAGGMIAAEFVKKADPDGYTLFVGANGPILFSPTIFKKDSYNWKTDFAPVSTITFAPLVLQVHPSTPYQTVQDLLTEAKKPGNTLTMASPGAGTQNHLASEYLQRSTGSQWITVHYRGNAPATTDLIGGQVDFNFDQMSVAQPFIKDGRTRPIAVTSATRLPQLPNVPTLVEAGFTDFTAETFTGVMAPKQTPTDIVHKLSSEMQSILAEPAIQKRFEELGVQAKGMTPEDFNTFLNKEDQRWIPVIKEANINAN</sequence>
<dbReference type="AlphaFoldDB" id="A0A4S8FBI7"/>
<dbReference type="InterPro" id="IPR005064">
    <property type="entry name" value="BUG"/>
</dbReference>
<evidence type="ECO:0000313" key="4">
    <source>
        <dbReference type="Proteomes" id="UP000308917"/>
    </source>
</evidence>
<dbReference type="InterPro" id="IPR042100">
    <property type="entry name" value="Bug_dom1"/>
</dbReference>
<protein>
    <submittedName>
        <fullName evidence="3">Tripartite tricarboxylate transporter substrate binding protein</fullName>
    </submittedName>
</protein>
<dbReference type="SUPFAM" id="SSF53850">
    <property type="entry name" value="Periplasmic binding protein-like II"/>
    <property type="match status" value="1"/>
</dbReference>
<dbReference type="Gene3D" id="3.40.190.150">
    <property type="entry name" value="Bordetella uptake gene, domain 1"/>
    <property type="match status" value="1"/>
</dbReference>
<dbReference type="Gene3D" id="3.40.190.10">
    <property type="entry name" value="Periplasmic binding protein-like II"/>
    <property type="match status" value="1"/>
</dbReference>
<keyword evidence="2" id="KW-0732">Signal</keyword>
<keyword evidence="4" id="KW-1185">Reference proteome</keyword>
<evidence type="ECO:0000256" key="1">
    <source>
        <dbReference type="ARBA" id="ARBA00006987"/>
    </source>
</evidence>
<dbReference type="OrthoDB" id="8806446at2"/>
<dbReference type="PIRSF" id="PIRSF017082">
    <property type="entry name" value="YflP"/>
    <property type="match status" value="1"/>
</dbReference>
<feature type="signal peptide" evidence="2">
    <location>
        <begin position="1"/>
        <end position="22"/>
    </location>
</feature>
<dbReference type="PANTHER" id="PTHR42928">
    <property type="entry name" value="TRICARBOXYLATE-BINDING PROTEIN"/>
    <property type="match status" value="1"/>
</dbReference>
<dbReference type="EMBL" id="STFG01000001">
    <property type="protein sequence ID" value="THU05048.1"/>
    <property type="molecule type" value="Genomic_DNA"/>
</dbReference>
<accession>A0A4S8FBI7</accession>
<dbReference type="Proteomes" id="UP000308917">
    <property type="component" value="Unassembled WGS sequence"/>
</dbReference>
<organism evidence="3 4">
    <name type="scientific">Lampropedia puyangensis</name>
    <dbReference type="NCBI Taxonomy" id="1330072"/>
    <lineage>
        <taxon>Bacteria</taxon>
        <taxon>Pseudomonadati</taxon>
        <taxon>Pseudomonadota</taxon>
        <taxon>Betaproteobacteria</taxon>
        <taxon>Burkholderiales</taxon>
        <taxon>Comamonadaceae</taxon>
        <taxon>Lampropedia</taxon>
    </lineage>
</organism>
<dbReference type="Pfam" id="PF03401">
    <property type="entry name" value="TctC"/>
    <property type="match status" value="1"/>
</dbReference>
<dbReference type="CDD" id="cd07012">
    <property type="entry name" value="PBP2_Bug_TTT"/>
    <property type="match status" value="1"/>
</dbReference>
<comment type="caution">
    <text evidence="3">The sequence shown here is derived from an EMBL/GenBank/DDBJ whole genome shotgun (WGS) entry which is preliminary data.</text>
</comment>
<feature type="chain" id="PRO_5020280658" evidence="2">
    <location>
        <begin position="23"/>
        <end position="323"/>
    </location>
</feature>
<evidence type="ECO:0000313" key="3">
    <source>
        <dbReference type="EMBL" id="THU05048.1"/>
    </source>
</evidence>
<comment type="similarity">
    <text evidence="1">Belongs to the UPF0065 (bug) family.</text>
</comment>
<name>A0A4S8FBI7_9BURK</name>
<dbReference type="PANTHER" id="PTHR42928:SF5">
    <property type="entry name" value="BLR1237 PROTEIN"/>
    <property type="match status" value="1"/>
</dbReference>
<dbReference type="RefSeq" id="WP_136571760.1">
    <property type="nucleotide sequence ID" value="NZ_STFG01000001.1"/>
</dbReference>
<gene>
    <name evidence="3" type="ORF">E9531_00370</name>
</gene>